<evidence type="ECO:0000313" key="1">
    <source>
        <dbReference type="EMBL" id="GBF06053.1"/>
    </source>
</evidence>
<dbReference type="Proteomes" id="UP000236569">
    <property type="component" value="Unassembled WGS sequence"/>
</dbReference>
<organism evidence="1 2">
    <name type="scientific">Deinococcus aerius</name>
    <dbReference type="NCBI Taxonomy" id="200253"/>
    <lineage>
        <taxon>Bacteria</taxon>
        <taxon>Thermotogati</taxon>
        <taxon>Deinococcota</taxon>
        <taxon>Deinococci</taxon>
        <taxon>Deinococcales</taxon>
        <taxon>Deinococcaceae</taxon>
        <taxon>Deinococcus</taxon>
    </lineage>
</organism>
<reference evidence="2" key="1">
    <citation type="submission" date="2018-01" db="EMBL/GenBank/DDBJ databases">
        <title>Draft Genome Sequence of the Radioresistant Bacterium Deinococcus aerius TR0125, Isolated from the Higher Atmosphere above Japan.</title>
        <authorList>
            <person name="Satoh K."/>
            <person name="Arai H."/>
            <person name="Sanzen T."/>
            <person name="Kawaguchi Y."/>
            <person name="Hayashi H."/>
            <person name="Yokobori S."/>
            <person name="Yamagishi A."/>
            <person name="Oono Y."/>
            <person name="Narumi I."/>
        </authorList>
    </citation>
    <scope>NUCLEOTIDE SEQUENCE [LARGE SCALE GENOMIC DNA]</scope>
    <source>
        <strain evidence="2">TR0125</strain>
    </source>
</reference>
<proteinExistence type="predicted"/>
<evidence type="ECO:0000313" key="2">
    <source>
        <dbReference type="Proteomes" id="UP000236569"/>
    </source>
</evidence>
<sequence>MVGALLAFVLLSALYEGWAGRRRGTQAVRVQVLFGNGEDVKRQLQLLARRHDPDAPGALAILLRESALLLLRHKADWAYGTVERRAATGEDEANATVGQWATAARAAFETQTTSQYQNGDKPISVRTPSRIPGYCAIRPATGYTSRIRSVLPFSGPKVASTWRGA</sequence>
<dbReference type="InterPro" id="IPR053023">
    <property type="entry name" value="FLAP_modulator"/>
</dbReference>
<dbReference type="PANTHER" id="PTHR33975">
    <property type="entry name" value="MYELIN-ASSOCIATED OLIGODENDROCYTE BASIC PROTEIN"/>
    <property type="match status" value="1"/>
</dbReference>
<gene>
    <name evidence="1" type="ORF">DAERI_070051</name>
</gene>
<dbReference type="AlphaFoldDB" id="A0A2I9CVS8"/>
<accession>A0A2I9CVS8</accession>
<dbReference type="Pfam" id="PF07466">
    <property type="entry name" value="DUF1517"/>
    <property type="match status" value="1"/>
</dbReference>
<keyword evidence="2" id="KW-1185">Reference proteome</keyword>
<dbReference type="PANTHER" id="PTHR33975:SF2">
    <property type="entry name" value="MYELIN-ASSOCIATED OLIGODENDROCYTE BASIC PROTEIN"/>
    <property type="match status" value="1"/>
</dbReference>
<dbReference type="InterPro" id="IPR010903">
    <property type="entry name" value="DUF1517"/>
</dbReference>
<protein>
    <submittedName>
        <fullName evidence="1">Uncharacterized protein</fullName>
    </submittedName>
</protein>
<name>A0A2I9CVS8_9DEIO</name>
<comment type="caution">
    <text evidence="1">The sequence shown here is derived from an EMBL/GenBank/DDBJ whole genome shotgun (WGS) entry which is preliminary data.</text>
</comment>
<dbReference type="EMBL" id="BFAG01000007">
    <property type="protein sequence ID" value="GBF06053.1"/>
    <property type="molecule type" value="Genomic_DNA"/>
</dbReference>